<evidence type="ECO:0000256" key="2">
    <source>
        <dbReference type="PROSITE-ProRule" id="PRU00108"/>
    </source>
</evidence>
<reference evidence="5" key="1">
    <citation type="submission" date="2025-08" db="UniProtKB">
        <authorList>
            <consortium name="RefSeq"/>
        </authorList>
    </citation>
    <scope>IDENTIFICATION</scope>
    <source>
        <tissue evidence="5">Muscle</tissue>
    </source>
</reference>
<dbReference type="SUPFAM" id="SSF46689">
    <property type="entry name" value="Homeodomain-like"/>
    <property type="match status" value="1"/>
</dbReference>
<keyword evidence="2" id="KW-0238">DNA-binding</keyword>
<evidence type="ECO:0000313" key="4">
    <source>
        <dbReference type="Proteomes" id="UP000694941"/>
    </source>
</evidence>
<dbReference type="InterPro" id="IPR009057">
    <property type="entry name" value="Homeodomain-like_sf"/>
</dbReference>
<dbReference type="RefSeq" id="XP_013786959.1">
    <property type="nucleotide sequence ID" value="XM_013931505.1"/>
</dbReference>
<comment type="subcellular location">
    <subcellularLocation>
        <location evidence="1 2">Nucleus</location>
    </subcellularLocation>
</comment>
<evidence type="ECO:0000256" key="1">
    <source>
        <dbReference type="ARBA" id="ARBA00004123"/>
    </source>
</evidence>
<sequence>MEVWFQNRRAKYRKQEKQLQKLFSAPSMFPGCNGSPISNIYSVSPNSRTYCYPSPNSIGSVSATHFQPITSSSYSQMTAHPFAMAQAVNIAGFRQDLEDDWYNKGLSHLHVSTGTQPNLSVPVLQYQT</sequence>
<name>A0ABM1BQZ4_LIMPO</name>
<evidence type="ECO:0000313" key="5">
    <source>
        <dbReference type="RefSeq" id="XP_013786959.1"/>
    </source>
</evidence>
<dbReference type="CDD" id="cd00086">
    <property type="entry name" value="homeodomain"/>
    <property type="match status" value="1"/>
</dbReference>
<evidence type="ECO:0000259" key="3">
    <source>
        <dbReference type="PROSITE" id="PS50071"/>
    </source>
</evidence>
<feature type="DNA-binding region" description="Homeobox" evidence="2">
    <location>
        <begin position="3"/>
        <end position="16"/>
    </location>
</feature>
<dbReference type="Proteomes" id="UP000694941">
    <property type="component" value="Unplaced"/>
</dbReference>
<keyword evidence="4" id="KW-1185">Reference proteome</keyword>
<dbReference type="GeneID" id="106470927"/>
<keyword evidence="2" id="KW-0539">Nucleus</keyword>
<proteinExistence type="predicted"/>
<dbReference type="PROSITE" id="PS50071">
    <property type="entry name" value="HOMEOBOX_2"/>
    <property type="match status" value="1"/>
</dbReference>
<dbReference type="InterPro" id="IPR001356">
    <property type="entry name" value="HD"/>
</dbReference>
<accession>A0ABM1BQZ4</accession>
<keyword evidence="2" id="KW-0371">Homeobox</keyword>
<feature type="domain" description="Homeobox" evidence="3">
    <location>
        <begin position="1"/>
        <end position="15"/>
    </location>
</feature>
<organism evidence="4 5">
    <name type="scientific">Limulus polyphemus</name>
    <name type="common">Atlantic horseshoe crab</name>
    <dbReference type="NCBI Taxonomy" id="6850"/>
    <lineage>
        <taxon>Eukaryota</taxon>
        <taxon>Metazoa</taxon>
        <taxon>Ecdysozoa</taxon>
        <taxon>Arthropoda</taxon>
        <taxon>Chelicerata</taxon>
        <taxon>Merostomata</taxon>
        <taxon>Xiphosura</taxon>
        <taxon>Limulidae</taxon>
        <taxon>Limulus</taxon>
    </lineage>
</organism>
<protein>
    <submittedName>
        <fullName evidence="5">Homeobox protein prophet of Pit-1-like</fullName>
    </submittedName>
</protein>
<gene>
    <name evidence="5" type="primary">LOC106470927</name>
</gene>